<name>A0ABW1EEL3_9BACT</name>
<evidence type="ECO:0000259" key="1">
    <source>
        <dbReference type="Pfam" id="PF10091"/>
    </source>
</evidence>
<dbReference type="Proteomes" id="UP001596091">
    <property type="component" value="Unassembled WGS sequence"/>
</dbReference>
<dbReference type="PROSITE" id="PS51318">
    <property type="entry name" value="TAT"/>
    <property type="match status" value="1"/>
</dbReference>
<sequence>MRKYEQKRENSLMRLTRRHALGLIGGVAAASVLAEHAALAEITPEEAVKAYRLTHEDETFLDEMQRRACMFFWDQASSITGQVLDRARNDLAAGTRDPRRMASIAATGFGLTALCIADRRGWLPHAKVVERVRATLQWHAEKFHQEHGFFYHFTDIENGTPFPGSEVSSIDTSLLLCGVLTAQTYFQDDAIHKYATQIYERVDWPWMLNGGTTFSMGWFPDKGFLDARWVHYCELMMIYLLAIGSPTHPVDPKTWEAWTRPVIDYKGFHYISGNDPIFTHQYSQAWFDFRNKHDRHTNYFRNSVAATKAHKAFCLSMPKWYSEDYWGISASDYQGGYTAWGGPPPQGPIDGSVVPNATAGSLAFVPADCLHVQKAMKEKWGKLAWGRYGFCDAFHPEANWYDPDVLGIDLGISVIMAENLRSSLVWETFMRNPEAVGAMKKAGFVAG</sequence>
<evidence type="ECO:0000313" key="3">
    <source>
        <dbReference type="Proteomes" id="UP001596091"/>
    </source>
</evidence>
<gene>
    <name evidence="2" type="ORF">ACFPT7_08375</name>
</gene>
<dbReference type="RefSeq" id="WP_263338751.1">
    <property type="nucleotide sequence ID" value="NZ_JAGSYH010000004.1"/>
</dbReference>
<dbReference type="EMBL" id="JBHSPH010000002">
    <property type="protein sequence ID" value="MFC5862306.1"/>
    <property type="molecule type" value="Genomic_DNA"/>
</dbReference>
<keyword evidence="3" id="KW-1185">Reference proteome</keyword>
<evidence type="ECO:0000313" key="2">
    <source>
        <dbReference type="EMBL" id="MFC5862306.1"/>
    </source>
</evidence>
<comment type="caution">
    <text evidence="2">The sequence shown here is derived from an EMBL/GenBank/DDBJ whole genome shotgun (WGS) entry which is preliminary data.</text>
</comment>
<dbReference type="Pfam" id="PF10091">
    <property type="entry name" value="Glycoamylase"/>
    <property type="match status" value="1"/>
</dbReference>
<dbReference type="InterPro" id="IPR019282">
    <property type="entry name" value="Glycoamylase-like_cons_dom"/>
</dbReference>
<dbReference type="Gene3D" id="1.50.10.140">
    <property type="match status" value="1"/>
</dbReference>
<reference evidence="3" key="1">
    <citation type="journal article" date="2019" name="Int. J. Syst. Evol. Microbiol.">
        <title>The Global Catalogue of Microorganisms (GCM) 10K type strain sequencing project: providing services to taxonomists for standard genome sequencing and annotation.</title>
        <authorList>
            <consortium name="The Broad Institute Genomics Platform"/>
            <consortium name="The Broad Institute Genome Sequencing Center for Infectious Disease"/>
            <person name="Wu L."/>
            <person name="Ma J."/>
        </authorList>
    </citation>
    <scope>NUCLEOTIDE SEQUENCE [LARGE SCALE GENOMIC DNA]</scope>
    <source>
        <strain evidence="3">JCM 4087</strain>
    </source>
</reference>
<proteinExistence type="predicted"/>
<feature type="domain" description="Glycoamylase-like" evidence="1">
    <location>
        <begin position="228"/>
        <end position="433"/>
    </location>
</feature>
<protein>
    <submittedName>
        <fullName evidence="2">Glucoamylase family protein</fullName>
    </submittedName>
</protein>
<dbReference type="InterPro" id="IPR006311">
    <property type="entry name" value="TAT_signal"/>
</dbReference>
<accession>A0ABW1EEL3</accession>
<organism evidence="2 3">
    <name type="scientific">Acidicapsa dinghuensis</name>
    <dbReference type="NCBI Taxonomy" id="2218256"/>
    <lineage>
        <taxon>Bacteria</taxon>
        <taxon>Pseudomonadati</taxon>
        <taxon>Acidobacteriota</taxon>
        <taxon>Terriglobia</taxon>
        <taxon>Terriglobales</taxon>
        <taxon>Acidobacteriaceae</taxon>
        <taxon>Acidicapsa</taxon>
    </lineage>
</organism>